<gene>
    <name evidence="1" type="ORF">PNOK_0863500</name>
</gene>
<dbReference type="InterPro" id="IPR010775">
    <property type="entry name" value="DUF1365"/>
</dbReference>
<dbReference type="Pfam" id="PF07103">
    <property type="entry name" value="DUF1365"/>
    <property type="match status" value="1"/>
</dbReference>
<organism evidence="1 2">
    <name type="scientific">Pyrrhoderma noxium</name>
    <dbReference type="NCBI Taxonomy" id="2282107"/>
    <lineage>
        <taxon>Eukaryota</taxon>
        <taxon>Fungi</taxon>
        <taxon>Dikarya</taxon>
        <taxon>Basidiomycota</taxon>
        <taxon>Agaricomycotina</taxon>
        <taxon>Agaricomycetes</taxon>
        <taxon>Hymenochaetales</taxon>
        <taxon>Hymenochaetaceae</taxon>
        <taxon>Pyrrhoderma</taxon>
    </lineage>
</organism>
<dbReference type="PANTHER" id="PTHR33973:SF4">
    <property type="entry name" value="OS07G0153300 PROTEIN"/>
    <property type="match status" value="1"/>
</dbReference>
<comment type="caution">
    <text evidence="1">The sequence shown here is derived from an EMBL/GenBank/DDBJ whole genome shotgun (WGS) entry which is preliminary data.</text>
</comment>
<protein>
    <submittedName>
        <fullName evidence="1">Uncharacterized protein</fullName>
    </submittedName>
</protein>
<dbReference type="InParanoid" id="A0A286U843"/>
<evidence type="ECO:0000313" key="1">
    <source>
        <dbReference type="EMBL" id="PAV15777.1"/>
    </source>
</evidence>
<proteinExistence type="predicted"/>
<dbReference type="OrthoDB" id="3340520at2759"/>
<dbReference type="PANTHER" id="PTHR33973">
    <property type="entry name" value="OS07G0153300 PROTEIN"/>
    <property type="match status" value="1"/>
</dbReference>
<name>A0A286U843_9AGAM</name>
<dbReference type="AlphaFoldDB" id="A0A286U843"/>
<reference evidence="1 2" key="1">
    <citation type="journal article" date="2017" name="Mol. Ecol.">
        <title>Comparative and population genomic landscape of Phellinus noxius: A hypervariable fungus causing root rot in trees.</title>
        <authorList>
            <person name="Chung C.L."/>
            <person name="Lee T.J."/>
            <person name="Akiba M."/>
            <person name="Lee H.H."/>
            <person name="Kuo T.H."/>
            <person name="Liu D."/>
            <person name="Ke H.M."/>
            <person name="Yokoi T."/>
            <person name="Roa M.B."/>
            <person name="Lu M.J."/>
            <person name="Chang Y.Y."/>
            <person name="Ann P.J."/>
            <person name="Tsai J.N."/>
            <person name="Chen C.Y."/>
            <person name="Tzean S.S."/>
            <person name="Ota Y."/>
            <person name="Hattori T."/>
            <person name="Sahashi N."/>
            <person name="Liou R.F."/>
            <person name="Kikuchi T."/>
            <person name="Tsai I.J."/>
        </authorList>
    </citation>
    <scope>NUCLEOTIDE SEQUENCE [LARGE SCALE GENOMIC DNA]</scope>
    <source>
        <strain evidence="1 2">FFPRI411160</strain>
    </source>
</reference>
<dbReference type="EMBL" id="NBII01000009">
    <property type="protein sequence ID" value="PAV15777.1"/>
    <property type="molecule type" value="Genomic_DNA"/>
</dbReference>
<dbReference type="Proteomes" id="UP000217199">
    <property type="component" value="Unassembled WGS sequence"/>
</dbReference>
<evidence type="ECO:0000313" key="2">
    <source>
        <dbReference type="Proteomes" id="UP000217199"/>
    </source>
</evidence>
<sequence>MALPQAYIFHNDVRHARFLPVESAHAFSYSTLAVFVSISALESQKLDLYGGRLFGYSPAGSGSTWCRILGIRPEHYLHGYTPNEEGGEEKRMSIREKLEDVLERFGYDSRLLEDAWMQTMPRYMGIGFNPLTVYYCYRKDDPRLWVIVLEVHNAHEERHVYALEAGAGHEDPYVPPRYDHAWTFPRQFHVSPFNDRSGFYSCSIVEPPHPPFNISSLQFTSLDKIDPKFLPAIRIQMYTPGLPDSSESSLPLSSDTEGLSKQLKLTATFRPTSAKPLTPQSVLRAISLEPFTLALTFIRIGHQAILLHYKRRLDTYVRPEPRAIDEKLESLFEEDVIGMNRVQRRQGYKLGIGGGIKWQEEGLCERYARRVVERFINFRSYELGVRVNIHSTNPTDRIQSFPILTKPDLDSKGVKSKSIGTEPDLNIMYRTPNAFLLMLLAPSPELALLLGRDAEHTLFVSDDELFVKLFTVEKTKPTPATFIQRFLQYVRCAPIPEALLSSSIPQPGESGSTLEYQIPHVHPLDLHLRSPSLYTSDINDTDTNTHNQMLNNITTLLVITLQISLTILEKWWSTFSGTRFVPGGDPWGAWDRAISSYSNSSSRADKSKNAIRDRDSVNTKDCCAQVRDDSHGELHVEKFSSSLSSSPSLSGVSSSSVSAVAGADVAPEFSAKYCMSPDLREADPELVRGRSAQWQWTGSTYRPYPA</sequence>
<keyword evidence="2" id="KW-1185">Reference proteome</keyword>
<accession>A0A286U843</accession>